<feature type="repeat" description="LDL-receptor class B" evidence="13">
    <location>
        <begin position="1035"/>
        <end position="1077"/>
    </location>
</feature>
<evidence type="ECO:0000256" key="11">
    <source>
        <dbReference type="ARBA" id="ARBA00023180"/>
    </source>
</evidence>
<dbReference type="InterPro" id="IPR003886">
    <property type="entry name" value="NIDO_dom"/>
</dbReference>
<dbReference type="Pfam" id="PF07474">
    <property type="entry name" value="G2F"/>
    <property type="match status" value="1"/>
</dbReference>
<dbReference type="Pfam" id="PF00058">
    <property type="entry name" value="Ldl_recept_b"/>
    <property type="match status" value="3"/>
</dbReference>
<evidence type="ECO:0000256" key="1">
    <source>
        <dbReference type="ARBA" id="ARBA00004302"/>
    </source>
</evidence>
<comment type="subcellular location">
    <subcellularLocation>
        <location evidence="1">Secreted</location>
        <location evidence="1">Extracellular space</location>
        <location evidence="1">Extracellular matrix</location>
        <location evidence="1">Basement membrane</location>
    </subcellularLocation>
</comment>
<dbReference type="GO" id="GO:0017147">
    <property type="term" value="F:Wnt-protein binding"/>
    <property type="evidence" value="ECO:0007669"/>
    <property type="project" value="TreeGrafter"/>
</dbReference>
<dbReference type="GO" id="GO:0005604">
    <property type="term" value="C:basement membrane"/>
    <property type="evidence" value="ECO:0007669"/>
    <property type="project" value="UniProtKB-SubCell"/>
</dbReference>
<evidence type="ECO:0000259" key="18">
    <source>
        <dbReference type="PROSITE" id="PS51220"/>
    </source>
</evidence>
<evidence type="ECO:0000256" key="14">
    <source>
        <dbReference type="SAM" id="MobiDB-lite"/>
    </source>
</evidence>
<feature type="domain" description="EGF-like" evidence="16">
    <location>
        <begin position="654"/>
        <end position="693"/>
    </location>
</feature>
<keyword evidence="9" id="KW-0130">Cell adhesion</keyword>
<keyword evidence="4 12" id="KW-0245">EGF-like domain</keyword>
<gene>
    <name evidence="19" type="ORF">Fcan01_05712</name>
</gene>
<proteinExistence type="predicted"/>
<feature type="domain" description="EGF-like" evidence="16">
    <location>
        <begin position="845"/>
        <end position="885"/>
    </location>
</feature>
<dbReference type="GO" id="GO:0007160">
    <property type="term" value="P:cell-matrix adhesion"/>
    <property type="evidence" value="ECO:0007669"/>
    <property type="project" value="InterPro"/>
</dbReference>
<dbReference type="EMBL" id="LNIX01000002">
    <property type="protein sequence ID" value="OXA59976.1"/>
    <property type="molecule type" value="Genomic_DNA"/>
</dbReference>
<dbReference type="SMART" id="SM00135">
    <property type="entry name" value="LY"/>
    <property type="match status" value="5"/>
</dbReference>
<evidence type="ECO:0000256" key="5">
    <source>
        <dbReference type="ARBA" id="ARBA00022729"/>
    </source>
</evidence>
<dbReference type="OMA" id="PGTGNQF"/>
<dbReference type="InterPro" id="IPR006605">
    <property type="entry name" value="G2_nidogen/fibulin_G2F"/>
</dbReference>
<dbReference type="InterPro" id="IPR050778">
    <property type="entry name" value="Cueball_EGF_LRP_Nidogen"/>
</dbReference>
<feature type="disulfide bond" evidence="12">
    <location>
        <begin position="896"/>
        <end position="913"/>
    </location>
</feature>
<dbReference type="InterPro" id="IPR000742">
    <property type="entry name" value="EGF"/>
</dbReference>
<evidence type="ECO:0000256" key="15">
    <source>
        <dbReference type="SAM" id="SignalP"/>
    </source>
</evidence>
<protein>
    <submittedName>
        <fullName evidence="19">Nidogen-2</fullName>
    </submittedName>
</protein>
<dbReference type="OrthoDB" id="6375837at2759"/>
<sequence>MWERKRITFKIFFLSSFVFLSNFYGALSEDGVPPKMFPYGLDHVDVNLPRDVDDISSPEIRLQTPIVLYGQQYTSVFVNQNGLISFLTEIPTFVNIQFPLDYPVIAPFYSDVDTRISGTVYYRETQADELLERARTMFSDHFSSAVNFQPSSLLIVTWDDVGYFDRKSDKVFTNKLPPGTRVAPDERSNTYQLVIGSDGGDSYVVFLYDKIQWIQGTGKNPSLPDAKAQAGLNSGNGPHFELKGSGTDQVSNIHKRSNVNEEGVWMLRIGRVSNNLDEPDLNVPRESSPESSSSCASGGVTSCHSQASCVDYNPGFCCQCRRHGNFFGNGRVCLQEESPLRVNGKVRGVFNGVAIDDSDLFSYIVPQDGRAYTAIAKIPERLGYDMQTVITLGTSIGWLFSTAVKGAPNGFSLTGGVMNYTSEINFHQTGHKVQLHQNFMGLDVFSHLKVDSRIHGSVPIVPVGKTIEVNDLKMEFTRVSAGLLRSRSSHSYVVEGTSQEHPFTIEQTIEYEECPFVSPVPPEMDTLTTKVGRHYIVYDVSQEIVRYAITSKVSPVDGEDPCKVNKDKCGPNSSCVVEGDNYRCICNLGYEQSYTYEDDGAAPVDQSEPECTDVDECQIGTSTCDVTAVCYNSPGSYSCECLSGYSGDGYTCTKILSCADVQCGQNAECVELSAGNPECRCLPKFYGDGLFCYEPTGVEVGTGDQPDCRQVRDLCDPFAECVFSSSSESYVCSCQQGYTGDGLSCHRDTPTDEESCDIINNCHPYADCKLDETQSEYTCVCQPGYFGDGYSCLRSQNYGPSYEEEQQRPNPVCVLGSCYCSGGYEYDEDRGECKFSSVVKSSSTEQSQCDTDSAMCDSNASCLYQSGKYKCVCLNGFSGNGLQCSPQDYCSSHSECSLHGECAYDPVELRYSCRCRNNFEMVGKECRPKQEVGCDILRNCDTNAQCSWDARQSKYACECKPGFRGNGLVCREEALGGGCQGPQCTREASTPEGDQIVVAKGMSLIKIQLQGNKAVPLTVDPFQTAIGIDFDCFNQKLYWSDVATRAIKMGNVNGSGKGSFLDEDIGSPEGLSIDWASGNIYWTDSLRDTIEVANLKNQVRKTVVSTDLVNPRGIAVYPQRGRLFWSDWNRDYPKIEYSGLDGQERQVLVGEGLALPNSLVVDTDGDQLCWADAGTHKIECVGIDGRNRRTQVMNVPYPFGLALGPDHFYWSDWESKQIESASRRNGERSSSYEVSLGGPGKLYGVVYIPAQCPQMYSPCEYSPCGNERICLPNIRGGRSCICGDNAPDECQNLL</sequence>
<dbReference type="SUPFAM" id="SSF57196">
    <property type="entry name" value="EGF/Laminin"/>
    <property type="match status" value="3"/>
</dbReference>
<name>A0A226ETP0_FOLCA</name>
<feature type="repeat" description="LDL-receptor class B" evidence="13">
    <location>
        <begin position="1166"/>
        <end position="1207"/>
    </location>
</feature>
<evidence type="ECO:0000256" key="3">
    <source>
        <dbReference type="ARBA" id="ARBA00022530"/>
    </source>
</evidence>
<dbReference type="PROSITE" id="PS50026">
    <property type="entry name" value="EGF_3"/>
    <property type="match status" value="7"/>
</dbReference>
<comment type="caution">
    <text evidence="12">Lacks conserved residue(s) required for the propagation of feature annotation.</text>
</comment>
<feature type="domain" description="EGF-like" evidence="16">
    <location>
        <begin position="930"/>
        <end position="971"/>
    </location>
</feature>
<dbReference type="PROSITE" id="PS51220">
    <property type="entry name" value="NIDO"/>
    <property type="match status" value="1"/>
</dbReference>
<reference evidence="19 20" key="1">
    <citation type="submission" date="2015-12" db="EMBL/GenBank/DDBJ databases">
        <title>The genome of Folsomia candida.</title>
        <authorList>
            <person name="Faddeeva A."/>
            <person name="Derks M.F."/>
            <person name="Anvar Y."/>
            <person name="Smit S."/>
            <person name="Van Straalen N."/>
            <person name="Roelofs D."/>
        </authorList>
    </citation>
    <scope>NUCLEOTIDE SEQUENCE [LARGE SCALE GENOMIC DNA]</scope>
    <source>
        <strain evidence="19 20">VU population</strain>
        <tissue evidence="19">Whole body</tissue>
    </source>
</reference>
<dbReference type="PANTHER" id="PTHR46513:SF13">
    <property type="entry name" value="EGF-LIKE DOMAIN-CONTAINING PROTEIN"/>
    <property type="match status" value="1"/>
</dbReference>
<dbReference type="FunFam" id="2.10.25.10:FF:000038">
    <property type="entry name" value="Fibrillin 2"/>
    <property type="match status" value="1"/>
</dbReference>
<dbReference type="InterPro" id="IPR011042">
    <property type="entry name" value="6-blade_b-propeller_TolB-like"/>
</dbReference>
<dbReference type="SUPFAM" id="SSF54511">
    <property type="entry name" value="GFP-like"/>
    <property type="match status" value="1"/>
</dbReference>
<feature type="compositionally biased region" description="Low complexity" evidence="14">
    <location>
        <begin position="284"/>
        <end position="295"/>
    </location>
</feature>
<evidence type="ECO:0000256" key="8">
    <source>
        <dbReference type="ARBA" id="ARBA00022869"/>
    </source>
</evidence>
<dbReference type="PROSITE" id="PS00010">
    <property type="entry name" value="ASX_HYDROXYL"/>
    <property type="match status" value="1"/>
</dbReference>
<feature type="disulfide bond" evidence="12">
    <location>
        <begin position="940"/>
        <end position="957"/>
    </location>
</feature>
<evidence type="ECO:0000256" key="12">
    <source>
        <dbReference type="PROSITE-ProRule" id="PRU00076"/>
    </source>
</evidence>
<dbReference type="PANTHER" id="PTHR46513">
    <property type="entry name" value="VITELLOGENIN RECEPTOR-LIKE PROTEIN-RELATED-RELATED"/>
    <property type="match status" value="1"/>
</dbReference>
<evidence type="ECO:0000256" key="7">
    <source>
        <dbReference type="ARBA" id="ARBA00022837"/>
    </source>
</evidence>
<feature type="region of interest" description="Disordered" evidence="14">
    <location>
        <begin position="276"/>
        <end position="295"/>
    </location>
</feature>
<dbReference type="SUPFAM" id="SSF63825">
    <property type="entry name" value="YWTD domain"/>
    <property type="match status" value="1"/>
</dbReference>
<keyword evidence="10 12" id="KW-1015">Disulfide bond</keyword>
<feature type="repeat" description="LDL-receptor class B" evidence="13">
    <location>
        <begin position="1121"/>
        <end position="1165"/>
    </location>
</feature>
<dbReference type="Pfam" id="PF12947">
    <property type="entry name" value="EGF_3"/>
    <property type="match status" value="3"/>
</dbReference>
<dbReference type="FunFam" id="2.120.10.30:FF:000241">
    <property type="entry name" value="Low-density lipoprotein receptor-related protein 6"/>
    <property type="match status" value="1"/>
</dbReference>
<dbReference type="InterPro" id="IPR049883">
    <property type="entry name" value="NOTCH1_EGF-like"/>
</dbReference>
<feature type="domain" description="EGF-like" evidence="16">
    <location>
        <begin position="613"/>
        <end position="653"/>
    </location>
</feature>
<dbReference type="PROSITE" id="PS01187">
    <property type="entry name" value="EGF_CA"/>
    <property type="match status" value="1"/>
</dbReference>
<dbReference type="SMART" id="SM00539">
    <property type="entry name" value="NIDO"/>
    <property type="match status" value="1"/>
</dbReference>
<keyword evidence="20" id="KW-1185">Reference proteome</keyword>
<dbReference type="SMART" id="SM00179">
    <property type="entry name" value="EGF_CA"/>
    <property type="match status" value="3"/>
</dbReference>
<dbReference type="SMART" id="SM00682">
    <property type="entry name" value="G2F"/>
    <property type="match status" value="1"/>
</dbReference>
<evidence type="ECO:0000256" key="4">
    <source>
        <dbReference type="ARBA" id="ARBA00022536"/>
    </source>
</evidence>
<dbReference type="InterPro" id="IPR000033">
    <property type="entry name" value="LDLR_classB_rpt"/>
</dbReference>
<comment type="caution">
    <text evidence="19">The sequence shown here is derived from an EMBL/GenBank/DDBJ whole genome shotgun (WGS) entry which is preliminary data.</text>
</comment>
<keyword evidence="3" id="KW-0272">Extracellular matrix</keyword>
<dbReference type="Gene3D" id="2.10.25.10">
    <property type="entry name" value="Laminin"/>
    <property type="match status" value="6"/>
</dbReference>
<dbReference type="PROSITE" id="PS01186">
    <property type="entry name" value="EGF_2"/>
    <property type="match status" value="5"/>
</dbReference>
<dbReference type="GO" id="GO:0005886">
    <property type="term" value="C:plasma membrane"/>
    <property type="evidence" value="ECO:0007669"/>
    <property type="project" value="TreeGrafter"/>
</dbReference>
<dbReference type="InterPro" id="IPR000152">
    <property type="entry name" value="EGF-type_Asp/Asn_hydroxyl_site"/>
</dbReference>
<keyword evidence="8" id="KW-0084">Basement membrane</keyword>
<dbReference type="InterPro" id="IPR009017">
    <property type="entry name" value="GFP"/>
</dbReference>
<evidence type="ECO:0000256" key="10">
    <source>
        <dbReference type="ARBA" id="ARBA00023157"/>
    </source>
</evidence>
<dbReference type="PROSITE" id="PS50993">
    <property type="entry name" value="NIDOGEN_G2"/>
    <property type="match status" value="1"/>
</dbReference>
<keyword evidence="6" id="KW-0677">Repeat</keyword>
<accession>A0A226ETP0</accession>
<evidence type="ECO:0000256" key="6">
    <source>
        <dbReference type="ARBA" id="ARBA00022737"/>
    </source>
</evidence>
<feature type="domain" description="NIDO" evidence="18">
    <location>
        <begin position="107"/>
        <end position="272"/>
    </location>
</feature>
<feature type="domain" description="EGF-like" evidence="16">
    <location>
        <begin position="752"/>
        <end position="793"/>
    </location>
</feature>
<dbReference type="STRING" id="158441.A0A226ETP0"/>
<dbReference type="Pfam" id="PF06119">
    <property type="entry name" value="NIDO"/>
    <property type="match status" value="1"/>
</dbReference>
<dbReference type="Gene3D" id="2.120.10.30">
    <property type="entry name" value="TolB, C-terminal domain"/>
    <property type="match status" value="1"/>
</dbReference>
<organism evidence="19 20">
    <name type="scientific">Folsomia candida</name>
    <name type="common">Springtail</name>
    <dbReference type="NCBI Taxonomy" id="158441"/>
    <lineage>
        <taxon>Eukaryota</taxon>
        <taxon>Metazoa</taxon>
        <taxon>Ecdysozoa</taxon>
        <taxon>Arthropoda</taxon>
        <taxon>Hexapoda</taxon>
        <taxon>Collembola</taxon>
        <taxon>Entomobryomorpha</taxon>
        <taxon>Isotomoidea</taxon>
        <taxon>Isotomidae</taxon>
        <taxon>Proisotominae</taxon>
        <taxon>Folsomia</taxon>
    </lineage>
</organism>
<dbReference type="InterPro" id="IPR001881">
    <property type="entry name" value="EGF-like_Ca-bd_dom"/>
</dbReference>
<dbReference type="Proteomes" id="UP000198287">
    <property type="component" value="Unassembled WGS sequence"/>
</dbReference>
<dbReference type="InterPro" id="IPR018097">
    <property type="entry name" value="EGF_Ca-bd_CS"/>
</dbReference>
<dbReference type="CDD" id="cd00054">
    <property type="entry name" value="EGF_CA"/>
    <property type="match status" value="1"/>
</dbReference>
<feature type="domain" description="EGF-like" evidence="16">
    <location>
        <begin position="886"/>
        <end position="927"/>
    </location>
</feature>
<dbReference type="GO" id="GO:0005509">
    <property type="term" value="F:calcium ion binding"/>
    <property type="evidence" value="ECO:0007669"/>
    <property type="project" value="InterPro"/>
</dbReference>
<evidence type="ECO:0000256" key="9">
    <source>
        <dbReference type="ARBA" id="ARBA00022889"/>
    </source>
</evidence>
<dbReference type="Gene3D" id="2.40.155.10">
    <property type="entry name" value="Green fluorescent protein"/>
    <property type="match status" value="1"/>
</dbReference>
<keyword evidence="11" id="KW-0325">Glycoprotein</keyword>
<evidence type="ECO:0000313" key="19">
    <source>
        <dbReference type="EMBL" id="OXA59976.1"/>
    </source>
</evidence>
<evidence type="ECO:0000259" key="17">
    <source>
        <dbReference type="PROSITE" id="PS50993"/>
    </source>
</evidence>
<dbReference type="PROSITE" id="PS51120">
    <property type="entry name" value="LDLRB"/>
    <property type="match status" value="4"/>
</dbReference>
<keyword evidence="2" id="KW-0964">Secreted</keyword>
<dbReference type="Pfam" id="PF07645">
    <property type="entry name" value="EGF_CA"/>
    <property type="match status" value="1"/>
</dbReference>
<feature type="chain" id="PRO_5012172132" evidence="15">
    <location>
        <begin position="29"/>
        <end position="1294"/>
    </location>
</feature>
<feature type="domain" description="Nidogen G2 beta-barrel" evidence="17">
    <location>
        <begin position="338"/>
        <end position="563"/>
    </location>
</feature>
<dbReference type="InterPro" id="IPR024731">
    <property type="entry name" value="NELL2-like_EGF"/>
</dbReference>
<feature type="domain" description="EGF-like" evidence="16">
    <location>
        <begin position="704"/>
        <end position="746"/>
    </location>
</feature>
<evidence type="ECO:0000259" key="16">
    <source>
        <dbReference type="PROSITE" id="PS50026"/>
    </source>
</evidence>
<feature type="disulfide bond" evidence="12">
    <location>
        <begin position="715"/>
        <end position="732"/>
    </location>
</feature>
<dbReference type="GO" id="GO:0042813">
    <property type="term" value="F:Wnt receptor activity"/>
    <property type="evidence" value="ECO:0007669"/>
    <property type="project" value="TreeGrafter"/>
</dbReference>
<feature type="signal peptide" evidence="15">
    <location>
        <begin position="1"/>
        <end position="28"/>
    </location>
</feature>
<keyword evidence="7" id="KW-0106">Calcium</keyword>
<feature type="disulfide bond" evidence="12">
    <location>
        <begin position="762"/>
        <end position="779"/>
    </location>
</feature>
<evidence type="ECO:0000256" key="13">
    <source>
        <dbReference type="PROSITE-ProRule" id="PRU00461"/>
    </source>
</evidence>
<evidence type="ECO:0000256" key="2">
    <source>
        <dbReference type="ARBA" id="ARBA00022525"/>
    </source>
</evidence>
<evidence type="ECO:0000313" key="20">
    <source>
        <dbReference type="Proteomes" id="UP000198287"/>
    </source>
</evidence>
<dbReference type="GO" id="GO:0060070">
    <property type="term" value="P:canonical Wnt signaling pathway"/>
    <property type="evidence" value="ECO:0007669"/>
    <property type="project" value="TreeGrafter"/>
</dbReference>
<feature type="repeat" description="LDL-receptor class B" evidence="13">
    <location>
        <begin position="1078"/>
        <end position="1120"/>
    </location>
</feature>
<keyword evidence="5 15" id="KW-0732">Signal</keyword>
<dbReference type="SMART" id="SM00181">
    <property type="entry name" value="EGF"/>
    <property type="match status" value="8"/>
</dbReference>